<protein>
    <submittedName>
        <fullName evidence="2">Putative hydrolase of the HAD superfamily</fullName>
    </submittedName>
</protein>
<evidence type="ECO:0000313" key="3">
    <source>
        <dbReference type="Proteomes" id="UP000294697"/>
    </source>
</evidence>
<dbReference type="SFLD" id="SFLDG01129">
    <property type="entry name" value="C1.5:_HAD__Beta-PGM__Phosphata"/>
    <property type="match status" value="1"/>
</dbReference>
<accession>A0A4R7Z0A9</accession>
<proteinExistence type="predicted"/>
<dbReference type="Gene3D" id="1.10.150.240">
    <property type="entry name" value="Putative phosphatase, domain 2"/>
    <property type="match status" value="1"/>
</dbReference>
<dbReference type="PANTHER" id="PTHR43611">
    <property type="entry name" value="ALPHA-D-GLUCOSE 1-PHOSPHATE PHOSPHATASE"/>
    <property type="match status" value="1"/>
</dbReference>
<name>A0A4R7Z0A9_9FIRM</name>
<sequence>MIRNIIFDLGNVLLNFDPDSYLKKLGYSGEIKDRLKAEIFETEEWLMLDRGTITQEQAVEKWQQRNLELEEEIADVMSEWEKMLTLKEDSLEILKNLAARDFNLYILSNFHQQAFEHVSSKYDFFNYFDGRVISADIGMIKPELEIYQHLLDKFNLKAEATLFIDDSQPNIKAALKKGIRVIHFTDAASLGAELKLYLRE</sequence>
<gene>
    <name evidence="2" type="ORF">C8C77_11230</name>
</gene>
<keyword evidence="2" id="KW-0378">Hydrolase</keyword>
<dbReference type="InterPro" id="IPR006439">
    <property type="entry name" value="HAD-SF_hydro_IA"/>
</dbReference>
<reference evidence="2 3" key="1">
    <citation type="submission" date="2019-03" db="EMBL/GenBank/DDBJ databases">
        <title>Subsurface microbial communities from deep shales in Ohio and West Virginia, USA.</title>
        <authorList>
            <person name="Wrighton K."/>
        </authorList>
    </citation>
    <scope>NUCLEOTIDE SEQUENCE [LARGE SCALE GENOMIC DNA]</scope>
    <source>
        <strain evidence="2 3">MSL9.2</strain>
    </source>
</reference>
<comment type="caution">
    <text evidence="2">The sequence shown here is derived from an EMBL/GenBank/DDBJ whole genome shotgun (WGS) entry which is preliminary data.</text>
</comment>
<dbReference type="Gene3D" id="3.40.50.1000">
    <property type="entry name" value="HAD superfamily/HAD-like"/>
    <property type="match status" value="1"/>
</dbReference>
<evidence type="ECO:0000256" key="1">
    <source>
        <dbReference type="SAM" id="Coils"/>
    </source>
</evidence>
<dbReference type="NCBIfam" id="TIGR01509">
    <property type="entry name" value="HAD-SF-IA-v3"/>
    <property type="match status" value="1"/>
</dbReference>
<evidence type="ECO:0000313" key="2">
    <source>
        <dbReference type="EMBL" id="TDW03496.1"/>
    </source>
</evidence>
<dbReference type="AlphaFoldDB" id="A0A4R7Z0A9"/>
<keyword evidence="1" id="KW-0175">Coiled coil</keyword>
<dbReference type="EMBL" id="SODA01000012">
    <property type="protein sequence ID" value="TDW03496.1"/>
    <property type="molecule type" value="Genomic_DNA"/>
</dbReference>
<dbReference type="SFLD" id="SFLDS00003">
    <property type="entry name" value="Haloacid_Dehalogenase"/>
    <property type="match status" value="1"/>
</dbReference>
<dbReference type="InterPro" id="IPR023214">
    <property type="entry name" value="HAD_sf"/>
</dbReference>
<dbReference type="SUPFAM" id="SSF56784">
    <property type="entry name" value="HAD-like"/>
    <property type="match status" value="1"/>
</dbReference>
<dbReference type="Proteomes" id="UP000294697">
    <property type="component" value="Unassembled WGS sequence"/>
</dbReference>
<dbReference type="RefSeq" id="WP_111572185.1">
    <property type="nucleotide sequence ID" value="NZ_QLME01000010.1"/>
</dbReference>
<feature type="coiled-coil region" evidence="1">
    <location>
        <begin position="52"/>
        <end position="79"/>
    </location>
</feature>
<dbReference type="Pfam" id="PF13419">
    <property type="entry name" value="HAD_2"/>
    <property type="match status" value="1"/>
</dbReference>
<dbReference type="PRINTS" id="PR00413">
    <property type="entry name" value="HADHALOGNASE"/>
</dbReference>
<dbReference type="InterPro" id="IPR036412">
    <property type="entry name" value="HAD-like_sf"/>
</dbReference>
<organism evidence="2 3">
    <name type="scientific">Halanaerobium saccharolyticum</name>
    <dbReference type="NCBI Taxonomy" id="43595"/>
    <lineage>
        <taxon>Bacteria</taxon>
        <taxon>Bacillati</taxon>
        <taxon>Bacillota</taxon>
        <taxon>Clostridia</taxon>
        <taxon>Halanaerobiales</taxon>
        <taxon>Halanaerobiaceae</taxon>
        <taxon>Halanaerobium</taxon>
    </lineage>
</organism>
<dbReference type="InterPro" id="IPR023198">
    <property type="entry name" value="PGP-like_dom2"/>
</dbReference>
<dbReference type="GO" id="GO:0016787">
    <property type="term" value="F:hydrolase activity"/>
    <property type="evidence" value="ECO:0007669"/>
    <property type="project" value="UniProtKB-KW"/>
</dbReference>
<dbReference type="PANTHER" id="PTHR43611:SF3">
    <property type="entry name" value="FLAVIN MONONUCLEOTIDE HYDROLASE 1, CHLOROPLATIC"/>
    <property type="match status" value="1"/>
</dbReference>
<dbReference type="OrthoDB" id="9797415at2"/>
<dbReference type="InterPro" id="IPR041492">
    <property type="entry name" value="HAD_2"/>
</dbReference>
<dbReference type="CDD" id="cd02603">
    <property type="entry name" value="HAD_sEH-N_like"/>
    <property type="match status" value="1"/>
</dbReference>